<evidence type="ECO:0000313" key="3">
    <source>
        <dbReference type="EMBL" id="SFS08219.1"/>
    </source>
</evidence>
<dbReference type="EMBL" id="FOZK01000003">
    <property type="protein sequence ID" value="SFS08219.1"/>
    <property type="molecule type" value="Genomic_DNA"/>
</dbReference>
<dbReference type="Gene3D" id="3.40.50.880">
    <property type="match status" value="2"/>
</dbReference>
<reference evidence="3 4" key="1">
    <citation type="submission" date="2016-10" db="EMBL/GenBank/DDBJ databases">
        <authorList>
            <person name="de Groot N.N."/>
        </authorList>
    </citation>
    <scope>NUCLEOTIDE SEQUENCE [LARGE SCALE GENOMIC DNA]</scope>
    <source>
        <strain evidence="3 4">CGMCC 1.10457</strain>
    </source>
</reference>
<feature type="transmembrane region" description="Helical" evidence="1">
    <location>
        <begin position="18"/>
        <end position="37"/>
    </location>
</feature>
<organism evidence="3 4">
    <name type="scientific">Halomicrobium zhouii</name>
    <dbReference type="NCBI Taxonomy" id="767519"/>
    <lineage>
        <taxon>Archaea</taxon>
        <taxon>Methanobacteriati</taxon>
        <taxon>Methanobacteriota</taxon>
        <taxon>Stenosarchaea group</taxon>
        <taxon>Halobacteria</taxon>
        <taxon>Halobacteriales</taxon>
        <taxon>Haloarculaceae</taxon>
        <taxon>Halomicrobium</taxon>
    </lineage>
</organism>
<name>A0A1I6LXL6_9EURY</name>
<dbReference type="RefSeq" id="WP_089817835.1">
    <property type="nucleotide sequence ID" value="NZ_FOZK01000003.1"/>
</dbReference>
<dbReference type="OrthoDB" id="147382at2157"/>
<evidence type="ECO:0000259" key="2">
    <source>
        <dbReference type="PROSITE" id="PS50234"/>
    </source>
</evidence>
<sequence>MAVETTLGGVRVGLVRPLALVVTPLLVAVVAALVLRTSEAGWVRSRRRWLLFGSRVFLVTVLVVSLAGPYTVQSRTVSEEPSVRLVVDRSASMAVTDNETGELARALEQRGVDVDTTTVGSATESRVGDAVASSLAPNATVVVASDGQVTGGQSLGEAAELGRQVDATISSVDVTAAETERYVGVTGPSKVSAGVNESFLVTVDGTQLNGTETTLEVTVDGETVVERTVTGAGSVEFEHTFAETGSHRVTARIDGDDRFARNDVARKTVRVVEPPRILYVSRGSYPLETFLSELYTVERAESVPSDLDGYYAVVVQDVPADELGDQAALQRAVVNGTGLVTVGGPQAFEAGGYGDAPIGDLTPVDYDDRDRQSTVILAVDVSGSSEQSMAVQRGLALDVLSQLGDQNQVGVVAFNHNSHAIAQPRQLGGSRDVLRDRIRRLQSGGATSIDVGLAGSAAMVDDGDATVVLVTDGHSNREPAVARAAALSERGIEVVTVGVGGNVREGRLTAIARAGGGTYLRASETNRLRLFFGDDQRQYSGDGLTVVDGTHFVTEGVRFTAAPGSANDVSVRDRASYLVASGEGTPAMSAWRYGLGRSVAITAHDGSGRLGGLLTSPDSLAVTRSVNWAVGDPERLATDVTDVSDTRVGERTTITYRGSERPGTDDPSFVRTGPREYRATVTHDDAGYQTVREATYAVDYPREHAGFGKSPALTAAVQTTGGRTFDADDAAAVAEYARQRSVRERAVEREWGWLFLAAALALFVLEVGARRVQTIRHRRQDS</sequence>
<keyword evidence="1" id="KW-0472">Membrane</keyword>
<dbReference type="Gene3D" id="2.60.40.10">
    <property type="entry name" value="Immunoglobulins"/>
    <property type="match status" value="1"/>
</dbReference>
<keyword evidence="4" id="KW-1185">Reference proteome</keyword>
<dbReference type="Proteomes" id="UP000199062">
    <property type="component" value="Unassembled WGS sequence"/>
</dbReference>
<feature type="transmembrane region" description="Helical" evidence="1">
    <location>
        <begin position="49"/>
        <end position="72"/>
    </location>
</feature>
<evidence type="ECO:0000256" key="1">
    <source>
        <dbReference type="SAM" id="Phobius"/>
    </source>
</evidence>
<keyword evidence="1" id="KW-0812">Transmembrane</keyword>
<keyword evidence="1" id="KW-1133">Transmembrane helix</keyword>
<dbReference type="InterPro" id="IPR013783">
    <property type="entry name" value="Ig-like_fold"/>
</dbReference>
<evidence type="ECO:0000313" key="4">
    <source>
        <dbReference type="Proteomes" id="UP000199062"/>
    </source>
</evidence>
<accession>A0A1I6LXL6</accession>
<dbReference type="PROSITE" id="PS50234">
    <property type="entry name" value="VWFA"/>
    <property type="match status" value="1"/>
</dbReference>
<feature type="domain" description="VWFA" evidence="2">
    <location>
        <begin position="374"/>
        <end position="557"/>
    </location>
</feature>
<proteinExistence type="predicted"/>
<dbReference type="PANTHER" id="PTHR37947:SF1">
    <property type="entry name" value="BLL2462 PROTEIN"/>
    <property type="match status" value="1"/>
</dbReference>
<dbReference type="AlphaFoldDB" id="A0A1I6LXL6"/>
<dbReference type="InterPro" id="IPR002035">
    <property type="entry name" value="VWF_A"/>
</dbReference>
<protein>
    <submittedName>
        <fullName evidence="3">Ig-like domain (Group 3)</fullName>
    </submittedName>
</protein>
<dbReference type="InterPro" id="IPR029062">
    <property type="entry name" value="Class_I_gatase-like"/>
</dbReference>
<dbReference type="Pfam" id="PF00092">
    <property type="entry name" value="VWA"/>
    <property type="match status" value="1"/>
</dbReference>
<dbReference type="SUPFAM" id="SSF52317">
    <property type="entry name" value="Class I glutamine amidotransferase-like"/>
    <property type="match status" value="1"/>
</dbReference>
<dbReference type="SMART" id="SM00327">
    <property type="entry name" value="VWA"/>
    <property type="match status" value="1"/>
</dbReference>
<feature type="transmembrane region" description="Helical" evidence="1">
    <location>
        <begin position="751"/>
        <end position="769"/>
    </location>
</feature>
<dbReference type="SUPFAM" id="SSF53300">
    <property type="entry name" value="vWA-like"/>
    <property type="match status" value="1"/>
</dbReference>
<dbReference type="PANTHER" id="PTHR37947">
    <property type="entry name" value="BLL2462 PROTEIN"/>
    <property type="match status" value="1"/>
</dbReference>
<gene>
    <name evidence="3" type="ORF">SAMN05216559_3379</name>
</gene>
<dbReference type="InterPro" id="IPR036465">
    <property type="entry name" value="vWFA_dom_sf"/>
</dbReference>
<dbReference type="STRING" id="767519.SAMN05216559_3379"/>
<dbReference type="Gene3D" id="3.40.50.410">
    <property type="entry name" value="von Willebrand factor, type A domain"/>
    <property type="match status" value="1"/>
</dbReference>